<dbReference type="Proteomes" id="UP001497516">
    <property type="component" value="Chromosome 5"/>
</dbReference>
<gene>
    <name evidence="1" type="ORF">LTRI10_LOCUS31922</name>
</gene>
<evidence type="ECO:0000313" key="1">
    <source>
        <dbReference type="EMBL" id="CAL1391180.1"/>
    </source>
</evidence>
<organism evidence="1 2">
    <name type="scientific">Linum trigynum</name>
    <dbReference type="NCBI Taxonomy" id="586398"/>
    <lineage>
        <taxon>Eukaryota</taxon>
        <taxon>Viridiplantae</taxon>
        <taxon>Streptophyta</taxon>
        <taxon>Embryophyta</taxon>
        <taxon>Tracheophyta</taxon>
        <taxon>Spermatophyta</taxon>
        <taxon>Magnoliopsida</taxon>
        <taxon>eudicotyledons</taxon>
        <taxon>Gunneridae</taxon>
        <taxon>Pentapetalae</taxon>
        <taxon>rosids</taxon>
        <taxon>fabids</taxon>
        <taxon>Malpighiales</taxon>
        <taxon>Linaceae</taxon>
        <taxon>Linum</taxon>
    </lineage>
</organism>
<accession>A0AAV2F0K0</accession>
<proteinExistence type="predicted"/>
<keyword evidence="2" id="KW-1185">Reference proteome</keyword>
<sequence length="78" mass="8920">MVGSRLRDWRRAGWLVGDEPRQRGGCLLFQEMRREEKGFQFCWSIGTTKKKNNNNNNAGAVARGGRWMMGVCIVFVKG</sequence>
<evidence type="ECO:0000313" key="2">
    <source>
        <dbReference type="Proteomes" id="UP001497516"/>
    </source>
</evidence>
<dbReference type="EMBL" id="OZ034818">
    <property type="protein sequence ID" value="CAL1391180.1"/>
    <property type="molecule type" value="Genomic_DNA"/>
</dbReference>
<reference evidence="1 2" key="1">
    <citation type="submission" date="2024-04" db="EMBL/GenBank/DDBJ databases">
        <authorList>
            <person name="Fracassetti M."/>
        </authorList>
    </citation>
    <scope>NUCLEOTIDE SEQUENCE [LARGE SCALE GENOMIC DNA]</scope>
</reference>
<dbReference type="AlphaFoldDB" id="A0AAV2F0K0"/>
<name>A0AAV2F0K0_9ROSI</name>
<protein>
    <submittedName>
        <fullName evidence="1">Uncharacterized protein</fullName>
    </submittedName>
</protein>